<keyword evidence="10" id="KW-0560">Oxidoreductase</keyword>
<evidence type="ECO:0000313" key="18">
    <source>
        <dbReference type="EMBL" id="TCS54469.1"/>
    </source>
</evidence>
<keyword evidence="5" id="KW-0813">Transport</keyword>
<dbReference type="GO" id="GO:0009319">
    <property type="term" value="C:cytochrome o ubiquinol oxidase complex"/>
    <property type="evidence" value="ECO:0007669"/>
    <property type="project" value="TreeGrafter"/>
</dbReference>
<dbReference type="OrthoDB" id="7278008at2"/>
<dbReference type="PANTHER" id="PTHR36835:SF1">
    <property type="entry name" value="CYTOCHROME BO(3) UBIQUINOL OXIDASE SUBUNIT 4"/>
    <property type="match status" value="1"/>
</dbReference>
<comment type="similarity">
    <text evidence="2">Belongs to the cytochrome c oxidase bacterial subunit 4 family.</text>
</comment>
<feature type="transmembrane region" description="Helical" evidence="17">
    <location>
        <begin position="39"/>
        <end position="61"/>
    </location>
</feature>
<reference evidence="18 19" key="1">
    <citation type="submission" date="2019-03" db="EMBL/GenBank/DDBJ databases">
        <title>Genomic Encyclopedia of Type Strains, Phase IV (KMG-IV): sequencing the most valuable type-strain genomes for metagenomic binning, comparative biology and taxonomic classification.</title>
        <authorList>
            <person name="Goeker M."/>
        </authorList>
    </citation>
    <scope>NUCLEOTIDE SEQUENCE [LARGE SCALE GENOMIC DNA]</scope>
    <source>
        <strain evidence="18 19">DSM 104836</strain>
    </source>
</reference>
<feature type="transmembrane region" description="Helical" evidence="17">
    <location>
        <begin position="12"/>
        <end position="33"/>
    </location>
</feature>
<gene>
    <name evidence="18" type="ORF">EDD52_1337</name>
</gene>
<evidence type="ECO:0000256" key="6">
    <source>
        <dbReference type="ARBA" id="ARBA00022475"/>
    </source>
</evidence>
<comment type="subcellular location">
    <subcellularLocation>
        <location evidence="1">Cell membrane</location>
        <topology evidence="1">Multi-pass membrane protein</topology>
    </subcellularLocation>
</comment>
<evidence type="ECO:0000256" key="1">
    <source>
        <dbReference type="ARBA" id="ARBA00004651"/>
    </source>
</evidence>
<comment type="subunit">
    <text evidence="3">Heterooctamer of two A chains, two B chains, two C chains and two D chains.</text>
</comment>
<evidence type="ECO:0000256" key="3">
    <source>
        <dbReference type="ARBA" id="ARBA00011700"/>
    </source>
</evidence>
<keyword evidence="11 17" id="KW-0472">Membrane</keyword>
<evidence type="ECO:0000256" key="15">
    <source>
        <dbReference type="ARBA" id="ARBA00031887"/>
    </source>
</evidence>
<name>A0A4R3IUQ1_9RHOB</name>
<dbReference type="PANTHER" id="PTHR36835">
    <property type="entry name" value="CYTOCHROME BO(3) UBIQUINOL OXIDASE SUBUNIT 4"/>
    <property type="match status" value="1"/>
</dbReference>
<evidence type="ECO:0000313" key="19">
    <source>
        <dbReference type="Proteomes" id="UP000295696"/>
    </source>
</evidence>
<evidence type="ECO:0000256" key="9">
    <source>
        <dbReference type="ARBA" id="ARBA00022989"/>
    </source>
</evidence>
<dbReference type="GO" id="GO:0015078">
    <property type="term" value="F:proton transmembrane transporter activity"/>
    <property type="evidence" value="ECO:0007669"/>
    <property type="project" value="TreeGrafter"/>
</dbReference>
<accession>A0A4R3IUQ1</accession>
<evidence type="ECO:0000256" key="7">
    <source>
        <dbReference type="ARBA" id="ARBA00022692"/>
    </source>
</evidence>
<dbReference type="GO" id="GO:0015990">
    <property type="term" value="P:electron transport coupled proton transport"/>
    <property type="evidence" value="ECO:0007669"/>
    <property type="project" value="InterPro"/>
</dbReference>
<keyword evidence="8" id="KW-0249">Electron transport</keyword>
<keyword evidence="9 17" id="KW-1133">Transmembrane helix</keyword>
<dbReference type="NCBIfam" id="TIGR02847">
    <property type="entry name" value="CyoD"/>
    <property type="match status" value="1"/>
</dbReference>
<evidence type="ECO:0000256" key="5">
    <source>
        <dbReference type="ARBA" id="ARBA00022448"/>
    </source>
</evidence>
<comment type="caution">
    <text evidence="18">The sequence shown here is derived from an EMBL/GenBank/DDBJ whole genome shotgun (WGS) entry which is preliminary data.</text>
</comment>
<keyword evidence="6" id="KW-1003">Cell membrane</keyword>
<feature type="transmembrane region" description="Helical" evidence="17">
    <location>
        <begin position="73"/>
        <end position="95"/>
    </location>
</feature>
<sequence>MSEPTYRDEARGYLIGFGFALVLTLIPFALVIWGDLGPAMTLGALGVCALAQLVVQLRYFLHIDLSRQKREDLQLILFSSLLLIMMAGGTIWIIGNLGMRM</sequence>
<dbReference type="RefSeq" id="WP_132248745.1">
    <property type="nucleotide sequence ID" value="NZ_SLZU01000033.1"/>
</dbReference>
<proteinExistence type="inferred from homology"/>
<protein>
    <recommendedName>
        <fullName evidence="4">Cytochrome bo(3) ubiquinol oxidase subunit 4</fullName>
    </recommendedName>
    <alternativeName>
        <fullName evidence="16">Cytochrome o ubiquinol oxidase subunit 4</fullName>
    </alternativeName>
    <alternativeName>
        <fullName evidence="13">Oxidase bo(3) subunit 4</fullName>
    </alternativeName>
    <alternativeName>
        <fullName evidence="14">Ubiquinol oxidase polypeptide IV</fullName>
    </alternativeName>
    <alternativeName>
        <fullName evidence="15">Ubiquinol oxidase subunit 4</fullName>
    </alternativeName>
</protein>
<dbReference type="Pfam" id="PF03626">
    <property type="entry name" value="COX4_pro"/>
    <property type="match status" value="1"/>
</dbReference>
<dbReference type="Proteomes" id="UP000295696">
    <property type="component" value="Unassembled WGS sequence"/>
</dbReference>
<dbReference type="GO" id="GO:0009486">
    <property type="term" value="F:cytochrome bo3 ubiquinol oxidase activity"/>
    <property type="evidence" value="ECO:0007669"/>
    <property type="project" value="InterPro"/>
</dbReference>
<dbReference type="GO" id="GO:0005886">
    <property type="term" value="C:plasma membrane"/>
    <property type="evidence" value="ECO:0007669"/>
    <property type="project" value="UniProtKB-SubCell"/>
</dbReference>
<dbReference type="InterPro" id="IPR014210">
    <property type="entry name" value="Cyt_o_ubiqinol_oxidase_su4"/>
</dbReference>
<evidence type="ECO:0000256" key="8">
    <source>
        <dbReference type="ARBA" id="ARBA00022982"/>
    </source>
</evidence>
<dbReference type="EMBL" id="SLZU01000033">
    <property type="protein sequence ID" value="TCS54469.1"/>
    <property type="molecule type" value="Genomic_DNA"/>
</dbReference>
<dbReference type="InterPro" id="IPR050968">
    <property type="entry name" value="Cytochrome_c_oxidase_bac_sub4"/>
</dbReference>
<evidence type="ECO:0000256" key="2">
    <source>
        <dbReference type="ARBA" id="ARBA00008079"/>
    </source>
</evidence>
<keyword evidence="7 17" id="KW-0812">Transmembrane</keyword>
<dbReference type="GO" id="GO:0019646">
    <property type="term" value="P:aerobic electron transport chain"/>
    <property type="evidence" value="ECO:0007669"/>
    <property type="project" value="TreeGrafter"/>
</dbReference>
<dbReference type="InterPro" id="IPR005171">
    <property type="entry name" value="Cyt_c_oxidase_su4_prok"/>
</dbReference>
<organism evidence="18 19">
    <name type="scientific">Primorskyibacter sedentarius</name>
    <dbReference type="NCBI Taxonomy" id="745311"/>
    <lineage>
        <taxon>Bacteria</taxon>
        <taxon>Pseudomonadati</taxon>
        <taxon>Pseudomonadota</taxon>
        <taxon>Alphaproteobacteria</taxon>
        <taxon>Rhodobacterales</taxon>
        <taxon>Roseobacteraceae</taxon>
        <taxon>Primorskyibacter</taxon>
    </lineage>
</organism>
<dbReference type="AlphaFoldDB" id="A0A4R3IUQ1"/>
<comment type="function">
    <text evidence="12">Cytochrome bo(3) ubiquinol terminal oxidase is the component of the aerobic respiratory chain of E.coli that predominates when cells are grown at high aeration. Has proton pump activity across the membrane in addition to electron transfer, pumping 2 protons/electron.</text>
</comment>
<evidence type="ECO:0000256" key="16">
    <source>
        <dbReference type="ARBA" id="ARBA00032185"/>
    </source>
</evidence>
<evidence type="ECO:0000256" key="14">
    <source>
        <dbReference type="ARBA" id="ARBA00030211"/>
    </source>
</evidence>
<keyword evidence="19" id="KW-1185">Reference proteome</keyword>
<evidence type="ECO:0000256" key="13">
    <source>
        <dbReference type="ARBA" id="ARBA00030071"/>
    </source>
</evidence>
<evidence type="ECO:0000256" key="12">
    <source>
        <dbReference type="ARBA" id="ARBA00025694"/>
    </source>
</evidence>
<evidence type="ECO:0000256" key="11">
    <source>
        <dbReference type="ARBA" id="ARBA00023136"/>
    </source>
</evidence>
<evidence type="ECO:0000256" key="4">
    <source>
        <dbReference type="ARBA" id="ARBA00014689"/>
    </source>
</evidence>
<evidence type="ECO:0000256" key="10">
    <source>
        <dbReference type="ARBA" id="ARBA00023002"/>
    </source>
</evidence>
<evidence type="ECO:0000256" key="17">
    <source>
        <dbReference type="SAM" id="Phobius"/>
    </source>
</evidence>